<evidence type="ECO:0000313" key="2">
    <source>
        <dbReference type="Proteomes" id="UP000649328"/>
    </source>
</evidence>
<protein>
    <submittedName>
        <fullName evidence="1">Uncharacterized protein</fullName>
    </submittedName>
</protein>
<proteinExistence type="predicted"/>
<dbReference type="EMBL" id="JACBPP010000010">
    <property type="protein sequence ID" value="KAF7998918.1"/>
    <property type="molecule type" value="Genomic_DNA"/>
</dbReference>
<name>A0A8H7L8K6_9ASCO</name>
<reference evidence="1" key="1">
    <citation type="submission" date="2020-10" db="EMBL/GenBank/DDBJ databases">
        <title>The Whole-Genome Sequence of Metschnikowia persimmonesis, a Novel Endophytic Yeast Species Isolated from Medicinal Plant Diospyros kaki Thumb.</title>
        <authorList>
            <person name="Rahmat E."/>
            <person name="Kang Y."/>
        </authorList>
    </citation>
    <scope>NUCLEOTIDE SEQUENCE</scope>
    <source>
        <strain evidence="1">KIOM G15050</strain>
    </source>
</reference>
<gene>
    <name evidence="1" type="ORF">HF325_006450</name>
</gene>
<comment type="caution">
    <text evidence="1">The sequence shown here is derived from an EMBL/GenBank/DDBJ whole genome shotgun (WGS) entry which is preliminary data.</text>
</comment>
<accession>A0A8H7L8K6</accession>
<dbReference type="Proteomes" id="UP000649328">
    <property type="component" value="Unassembled WGS sequence"/>
</dbReference>
<keyword evidence="2" id="KW-1185">Reference proteome</keyword>
<organism evidence="1 2">
    <name type="scientific">Metschnikowia pulcherrima</name>
    <dbReference type="NCBI Taxonomy" id="27326"/>
    <lineage>
        <taxon>Eukaryota</taxon>
        <taxon>Fungi</taxon>
        <taxon>Dikarya</taxon>
        <taxon>Ascomycota</taxon>
        <taxon>Saccharomycotina</taxon>
        <taxon>Pichiomycetes</taxon>
        <taxon>Metschnikowiaceae</taxon>
        <taxon>Metschnikowia</taxon>
    </lineage>
</organism>
<evidence type="ECO:0000313" key="1">
    <source>
        <dbReference type="EMBL" id="KAF7998918.1"/>
    </source>
</evidence>
<dbReference type="AlphaFoldDB" id="A0A8H7L8K6"/>
<sequence>MNTAKDIWRNTPLFKNTKVAANLAHDLIAIRAVFKDDIKLNISYTSLLQSISKENITTDTAIRTALLHLKTMRLTNLPKSKKEKIQKVIDSLDQWLETILAGGGHNFDFISKIA</sequence>